<reference evidence="3" key="1">
    <citation type="submission" date="2016-10" db="EMBL/GenBank/DDBJ databases">
        <authorList>
            <person name="Varghese N."/>
            <person name="Submissions S."/>
        </authorList>
    </citation>
    <scope>NUCLEOTIDE SEQUENCE [LARGE SCALE GENOMIC DNA]</scope>
    <source>
        <strain evidence="3">CGMCC 1.8946</strain>
    </source>
</reference>
<proteinExistence type="predicted"/>
<dbReference type="PANTHER" id="PTHR34614:SF2">
    <property type="entry name" value="TRANSPOSASE IS4-LIKE DOMAIN-CONTAINING PROTEIN"/>
    <property type="match status" value="1"/>
</dbReference>
<evidence type="ECO:0000313" key="3">
    <source>
        <dbReference type="Proteomes" id="UP000198601"/>
    </source>
</evidence>
<evidence type="ECO:0000313" key="2">
    <source>
        <dbReference type="EMBL" id="SCW29283.1"/>
    </source>
</evidence>
<evidence type="ECO:0008006" key="4">
    <source>
        <dbReference type="Google" id="ProtNLM"/>
    </source>
</evidence>
<sequence length="231" mass="26668">HCESDAWQAIQRFNSEQRSAWFQWKLGVQTVTRPAKRTGRGRPKKEEPLSMETVYVPKLEQFFRDEAAVEAEKRLLSTFVLISNAETSGYSDTDLLRAYKGQDAAETRFRLLKDPQLVDGIYLKTPDRIAALGIVLVMALLLYGILEYRIRQELDKQDKPFRIPGRSRDYKPTGQVLLVMLQQIKVLLIRYADRTERVLTDNADDLACRVVEMAGYDMTIYTANRVEITCR</sequence>
<dbReference type="AlphaFoldDB" id="A0A1G4PAE2"/>
<keyword evidence="3" id="KW-1185">Reference proteome</keyword>
<dbReference type="EMBL" id="FMTT01000001">
    <property type="protein sequence ID" value="SCW29283.1"/>
    <property type="molecule type" value="Genomic_DNA"/>
</dbReference>
<organism evidence="2 3">
    <name type="scientific">Paenibacillus tianmuensis</name>
    <dbReference type="NCBI Taxonomy" id="624147"/>
    <lineage>
        <taxon>Bacteria</taxon>
        <taxon>Bacillati</taxon>
        <taxon>Bacillota</taxon>
        <taxon>Bacilli</taxon>
        <taxon>Bacillales</taxon>
        <taxon>Paenibacillaceae</taxon>
        <taxon>Paenibacillus</taxon>
    </lineage>
</organism>
<gene>
    <name evidence="2" type="ORF">SAMN04487970_1001354</name>
</gene>
<name>A0A1G4PAE2_9BACL</name>
<keyword evidence="1" id="KW-1133">Transmembrane helix</keyword>
<keyword evidence="1" id="KW-0812">Transmembrane</keyword>
<protein>
    <recommendedName>
        <fullName evidence="4">Transposase</fullName>
    </recommendedName>
</protein>
<feature type="transmembrane region" description="Helical" evidence="1">
    <location>
        <begin position="129"/>
        <end position="146"/>
    </location>
</feature>
<accession>A0A1G4PAE2</accession>
<evidence type="ECO:0000256" key="1">
    <source>
        <dbReference type="SAM" id="Phobius"/>
    </source>
</evidence>
<dbReference type="Proteomes" id="UP000198601">
    <property type="component" value="Unassembled WGS sequence"/>
</dbReference>
<dbReference type="STRING" id="624147.SAMN04487970_1001354"/>
<feature type="non-terminal residue" evidence="2">
    <location>
        <position position="1"/>
    </location>
</feature>
<dbReference type="PANTHER" id="PTHR34614">
    <property type="match status" value="1"/>
</dbReference>
<keyword evidence="1" id="KW-0472">Membrane</keyword>